<feature type="transmembrane region" description="Helical" evidence="2">
    <location>
        <begin position="403"/>
        <end position="423"/>
    </location>
</feature>
<feature type="region of interest" description="Disordered" evidence="1">
    <location>
        <begin position="428"/>
        <end position="452"/>
    </location>
</feature>
<gene>
    <name evidence="3" type="ORF">FAD_1279</name>
</gene>
<organism evidence="3 4">
    <name type="scientific">Ferroplasma acidiphilum</name>
    <dbReference type="NCBI Taxonomy" id="74969"/>
    <lineage>
        <taxon>Archaea</taxon>
        <taxon>Methanobacteriati</taxon>
        <taxon>Thermoplasmatota</taxon>
        <taxon>Thermoplasmata</taxon>
        <taxon>Thermoplasmatales</taxon>
        <taxon>Ferroplasmaceae</taxon>
        <taxon>Ferroplasma</taxon>
    </lineage>
</organism>
<accession>A0A1V0N4W2</accession>
<name>A0A1V0N4W2_9ARCH</name>
<dbReference type="EMBL" id="CP015363">
    <property type="protein sequence ID" value="ARD85147.1"/>
    <property type="molecule type" value="Genomic_DNA"/>
</dbReference>
<keyword evidence="2" id="KW-0812">Transmembrane</keyword>
<dbReference type="GeneID" id="31676777"/>
<dbReference type="STRING" id="74969.FAD_1279"/>
<reference evidence="3 4" key="1">
    <citation type="submission" date="2011-10" db="EMBL/GenBank/DDBJ databases">
        <title>Metabolic and evolutionary patterns in the extreme acidophile Ferroplasma acidiphilum.</title>
        <authorList>
            <person name="Golyshina O.V."/>
            <person name="Kozyavkin S.A."/>
            <person name="Tatusov R.L."/>
            <person name="Slesarev A.I."/>
            <person name="Golyshin P.N."/>
        </authorList>
    </citation>
    <scope>NUCLEOTIDE SEQUENCE [LARGE SCALE GENOMIC DNA]</scope>
    <source>
        <strain evidence="4">Y</strain>
    </source>
</reference>
<keyword evidence="2" id="KW-0472">Membrane</keyword>
<keyword evidence="2" id="KW-1133">Transmembrane helix</keyword>
<dbReference type="OrthoDB" id="56770at2157"/>
<feature type="compositionally biased region" description="Basic residues" evidence="1">
    <location>
        <begin position="428"/>
        <end position="441"/>
    </location>
</feature>
<dbReference type="Proteomes" id="UP000192050">
    <property type="component" value="Chromosome"/>
</dbReference>
<evidence type="ECO:0000256" key="2">
    <source>
        <dbReference type="SAM" id="Phobius"/>
    </source>
</evidence>
<sequence length="452" mass="49447">MKMYKKLITGFIVLSMVMLAIGASGLMSSGDAIHNKTAPATVANNELTVTSVSWFAPNSTELPSPGSNGIPLYVTFESYTDIENANVSMNLSAYKSPFTYAYINGPDKNVRTYNRIPEIQAGHSYMIMQLVNISKNASGSFYDENISYNNSTMSGNTVFTIPVGKPDVSVISYTTNPPVIYQNEKFIKLTIYTENTGTSAMKNVNFNITSMDYKVVSPGNYSIAYYPAGTLMNFTFYINAKNVTGTIPVYFHINNVVYTINTYIHGSEEKSLTVAVENKNLVSDTKKQLLTFYLNNTGNKVYRDLEIHMLSPGVLSIHVSSSNPLGALTANNVTFAQLQPGQSIKVTYIIDTSTSAAGTYPVQLLVEYHFNNTAETFNKVYTYNQKIVPTTTQQISNTLTEPLYAGMAALIIIILGAIGAAVLHTGKKNRKSKNAGSKKAKEKNNNGSGKKP</sequence>
<proteinExistence type="predicted"/>
<dbReference type="RefSeq" id="WP_081142747.1">
    <property type="nucleotide sequence ID" value="NZ_CP015363.1"/>
</dbReference>
<protein>
    <submittedName>
        <fullName evidence="3">Membrane protein</fullName>
    </submittedName>
</protein>
<evidence type="ECO:0000313" key="3">
    <source>
        <dbReference type="EMBL" id="ARD85147.1"/>
    </source>
</evidence>
<evidence type="ECO:0000313" key="4">
    <source>
        <dbReference type="Proteomes" id="UP000192050"/>
    </source>
</evidence>
<keyword evidence="4" id="KW-1185">Reference proteome</keyword>
<dbReference type="KEGG" id="fai:FAD_1279"/>
<evidence type="ECO:0000256" key="1">
    <source>
        <dbReference type="SAM" id="MobiDB-lite"/>
    </source>
</evidence>
<dbReference type="AlphaFoldDB" id="A0A1V0N4W2"/>